<sequence>MVKPDVSIVIISYNTKQITKNCLDSVVSSFKNSRLIYQIIVVDNDSKDGSVEFLKTFSKKHPNNFKLILNNENTGFGKANNQGVKIADSDYILLLNSDTVTLDDSIEKLIKYYKKNEGVVHFAGAKLFNKDMTPQPSTAPFFTPLIVFAALFLRGDYWGLTRSSPNIEKKVDWVSGACILTKKEYYNKINGFDEGVFMYMDEVDLLYRASLKGLNTYFFPEAKFIHIGFASSGSKSYPVIQVFRGLIYFYKQHYSKWAFYWLLIMLKLKAKVSLIIGKITKNKYLIETYEKANEMVEVA</sequence>
<dbReference type="PANTHER" id="PTHR43179">
    <property type="entry name" value="RHAMNOSYLTRANSFERASE WBBL"/>
    <property type="match status" value="1"/>
</dbReference>
<protein>
    <recommendedName>
        <fullName evidence="1">Glycosyltransferase 2-like domain-containing protein</fullName>
    </recommendedName>
</protein>
<dbReference type="PANTHER" id="PTHR43179:SF7">
    <property type="entry name" value="RHAMNOSYLTRANSFERASE WBBL"/>
    <property type="match status" value="1"/>
</dbReference>
<reference evidence="2 3" key="1">
    <citation type="journal article" date="2016" name="Nat. Commun.">
        <title>Thousands of microbial genomes shed light on interconnected biogeochemical processes in an aquifer system.</title>
        <authorList>
            <person name="Anantharaman K."/>
            <person name="Brown C.T."/>
            <person name="Hug L.A."/>
            <person name="Sharon I."/>
            <person name="Castelle C.J."/>
            <person name="Probst A.J."/>
            <person name="Thomas B.C."/>
            <person name="Singh A."/>
            <person name="Wilkins M.J."/>
            <person name="Karaoz U."/>
            <person name="Brodie E.L."/>
            <person name="Williams K.H."/>
            <person name="Hubbard S.S."/>
            <person name="Banfield J.F."/>
        </authorList>
    </citation>
    <scope>NUCLEOTIDE SEQUENCE [LARGE SCALE GENOMIC DNA]</scope>
</reference>
<organism evidence="2 3">
    <name type="scientific">Candidatus Roizmanbacteria bacterium RIFCSPHIGHO2_12_FULL_33_9</name>
    <dbReference type="NCBI Taxonomy" id="1802045"/>
    <lineage>
        <taxon>Bacteria</taxon>
        <taxon>Candidatus Roizmaniibacteriota</taxon>
    </lineage>
</organism>
<dbReference type="EMBL" id="MFZV01000050">
    <property type="protein sequence ID" value="OGK30192.1"/>
    <property type="molecule type" value="Genomic_DNA"/>
</dbReference>
<dbReference type="Gene3D" id="3.90.550.10">
    <property type="entry name" value="Spore Coat Polysaccharide Biosynthesis Protein SpsA, Chain A"/>
    <property type="match status" value="1"/>
</dbReference>
<proteinExistence type="predicted"/>
<dbReference type="AlphaFoldDB" id="A0A1F7HHF0"/>
<name>A0A1F7HHF0_9BACT</name>
<evidence type="ECO:0000313" key="3">
    <source>
        <dbReference type="Proteomes" id="UP000177199"/>
    </source>
</evidence>
<dbReference type="InterPro" id="IPR001173">
    <property type="entry name" value="Glyco_trans_2-like"/>
</dbReference>
<comment type="caution">
    <text evidence="2">The sequence shown here is derived from an EMBL/GenBank/DDBJ whole genome shotgun (WGS) entry which is preliminary data.</text>
</comment>
<evidence type="ECO:0000313" key="2">
    <source>
        <dbReference type="EMBL" id="OGK30192.1"/>
    </source>
</evidence>
<accession>A0A1F7HHF0</accession>
<feature type="domain" description="Glycosyltransferase 2-like" evidence="1">
    <location>
        <begin position="7"/>
        <end position="121"/>
    </location>
</feature>
<dbReference type="Pfam" id="PF00535">
    <property type="entry name" value="Glycos_transf_2"/>
    <property type="match status" value="1"/>
</dbReference>
<dbReference type="Proteomes" id="UP000177199">
    <property type="component" value="Unassembled WGS sequence"/>
</dbReference>
<dbReference type="SUPFAM" id="SSF53448">
    <property type="entry name" value="Nucleotide-diphospho-sugar transferases"/>
    <property type="match status" value="1"/>
</dbReference>
<gene>
    <name evidence="2" type="ORF">A3F29_00850</name>
</gene>
<evidence type="ECO:0000259" key="1">
    <source>
        <dbReference type="Pfam" id="PF00535"/>
    </source>
</evidence>
<dbReference type="CDD" id="cd04186">
    <property type="entry name" value="GT_2_like_c"/>
    <property type="match status" value="1"/>
</dbReference>
<dbReference type="InterPro" id="IPR029044">
    <property type="entry name" value="Nucleotide-diphossugar_trans"/>
</dbReference>